<dbReference type="SUPFAM" id="SSF52440">
    <property type="entry name" value="PreATP-grasp domain"/>
    <property type="match status" value="1"/>
</dbReference>
<evidence type="ECO:0000259" key="19">
    <source>
        <dbReference type="PROSITE" id="PS50975"/>
    </source>
</evidence>
<dbReference type="SUPFAM" id="SSF89000">
    <property type="entry name" value="post-HMGL domain-like"/>
    <property type="match status" value="1"/>
</dbReference>
<dbReference type="GO" id="GO:0006094">
    <property type="term" value="P:gluconeogenesis"/>
    <property type="evidence" value="ECO:0007669"/>
    <property type="project" value="UniProtKB-UniPathway"/>
</dbReference>
<feature type="domain" description="ATP-grasp" evidence="19">
    <location>
        <begin position="137"/>
        <end position="334"/>
    </location>
</feature>
<evidence type="ECO:0000256" key="7">
    <source>
        <dbReference type="ARBA" id="ARBA00022723"/>
    </source>
</evidence>
<dbReference type="GO" id="GO:0005524">
    <property type="term" value="F:ATP binding"/>
    <property type="evidence" value="ECO:0007669"/>
    <property type="project" value="UniProtKB-UniRule"/>
</dbReference>
<dbReference type="InterPro" id="IPR005930">
    <property type="entry name" value="Pyruv_COase"/>
</dbReference>
<dbReference type="Pfam" id="PF02785">
    <property type="entry name" value="Biotin_carb_C"/>
    <property type="match status" value="1"/>
</dbReference>
<evidence type="ECO:0000256" key="14">
    <source>
        <dbReference type="PIRSR" id="PIRSR001594-1"/>
    </source>
</evidence>
<feature type="modified residue" description="N6-carboxylysine" evidence="17">
    <location>
        <position position="729"/>
    </location>
</feature>
<accession>A0A1E5RR40</accession>
<dbReference type="Pfam" id="PF00289">
    <property type="entry name" value="Biotin_carb_N"/>
    <property type="match status" value="1"/>
</dbReference>
<comment type="cofactor">
    <cofactor evidence="1 13">
        <name>biotin</name>
        <dbReference type="ChEBI" id="CHEBI:57586"/>
    </cofactor>
</comment>
<dbReference type="InterPro" id="IPR005481">
    <property type="entry name" value="BC-like_N"/>
</dbReference>
<evidence type="ECO:0000259" key="21">
    <source>
        <dbReference type="PROSITE" id="PS50991"/>
    </source>
</evidence>
<feature type="binding site" evidence="15">
    <location>
        <position position="633"/>
    </location>
    <ligand>
        <name>substrate</name>
    </ligand>
</feature>
<feature type="binding site" evidence="16">
    <location>
        <position position="561"/>
    </location>
    <ligand>
        <name>Mn(2+)</name>
        <dbReference type="ChEBI" id="CHEBI:29035"/>
    </ligand>
</feature>
<dbReference type="SMART" id="SM00878">
    <property type="entry name" value="Biotin_carb_C"/>
    <property type="match status" value="1"/>
</dbReference>
<protein>
    <recommendedName>
        <fullName evidence="4 13">Pyruvate carboxylase</fullName>
        <ecNumber evidence="4 13">6.4.1.1</ecNumber>
    </recommendedName>
</protein>
<dbReference type="SUPFAM" id="SSF51246">
    <property type="entry name" value="Rudiment single hybrid motif"/>
    <property type="match status" value="1"/>
</dbReference>
<evidence type="ECO:0000256" key="1">
    <source>
        <dbReference type="ARBA" id="ARBA00001953"/>
    </source>
</evidence>
<keyword evidence="8 13" id="KW-0547">Nucleotide-binding</keyword>
<dbReference type="FunFam" id="3.30.470.20:FF:000012">
    <property type="entry name" value="Pyruvate carboxylase"/>
    <property type="match status" value="1"/>
</dbReference>
<sequence length="1174" mass="128979">MSQRHTLRDADSHILPSSKNKILVANRGEIPIRIFRTAHELSMSTVAIYSKEDRLSMHRLKADESYLIEGDTPVGSYLNIDNIIKIAKEHNVNFIHPGYGFLSENSELARKCIENDIIWVGPDPEIIDSVGDKVSARNLADKANVPTVPGTPGPISTVEEAEAFVAEHGYPVIIKAAFGGGGRGMRVVREGESIGEAFERATSEAKSSFGNGTCFIERFLNKPKHIEVQLLADRYGNVVHLFERDCSVQRRHQKVVEVAPAKTLTKELRDNILADAVRLAKVAGYQNAGTAEFLVDDKGRHYFIEINPRIQVEHTITEEITGIDIVASQIQIAAGASLEELGLSQENITTRGFAIQCRITTEDPSKNFQPDTGRLEVYRSAGGNGVRLDGGNSYAGAIISPHYDSMLVKCSCSASTYEMTRRKMLRALIEFRIRGVKTNIPFLLTLLTHNVFISGDYWTTFIDDTPELFQLHMSQNRAQKLLHYLADMMVNGSSIKGQVGLPKLLSDPIIPVLENAPAPTVENVNQLQGWRQVLLAEGPEGFAKKVRDFKGTLVMDTTWRDAHQSLLATRVRTADLAAIAPTTAVALNGAFALECWGGATFDVCMRFLHEDPWERLRTLRKLVPNIPFQMLLRGANGVAYASLPDNAIEHFVKQAKDNGVDIFRVFDSLNDIEQLSVGVKAARKAGGVVEATICYSGDMLQKGKKYNLDYYLELVDKVVELGTHILGIKDMAGTMKPAAAKLLVGSIRAKYPDLPIHVHTHDSAGTGVASMCEAAKAGADVVDCATNSMSGMTSQPSISALLNSLDGEINCNLDLNHVREIDSYWAQIRLLYSCFETELKGPDPEVYLHEIPGGQLTNLIFQAQQLGLGEQWLQTKKSYREANYLLGDVIKVTPTSKVVGDLAQFMVTNKLSSQDVMQLADTLDFPASVLDFLEGLIGQPYGGFPEPFRSKVLARNKRRKLEKRPGLYLEPLDIDAVRKELVEEYSNVGLSGKEIDECDVAAYIMYPQVYKDFRAVKENYGDLSVLPTRCFLAPPPLGDELSVIIEKGKTLIIKPQAVGELDTVTGKREVYFELNGELRKVSVADKNANVESKASRPKADPGSKSHVGAPISGVVVEVKAKVGDEVKSGDCIAVLSAMKMEMVISAQMDGKISDIFVKNGENVEGSDLIAVIEA</sequence>
<keyword evidence="6 13" id="KW-0436">Ligase</keyword>
<evidence type="ECO:0000256" key="9">
    <source>
        <dbReference type="ARBA" id="ARBA00022840"/>
    </source>
</evidence>
<evidence type="ECO:0000313" key="23">
    <source>
        <dbReference type="Proteomes" id="UP000095358"/>
    </source>
</evidence>
<gene>
    <name evidence="22" type="ORF">AWRI3580_g2272</name>
</gene>
<dbReference type="FunFam" id="3.40.50.20:FF:000010">
    <property type="entry name" value="Propionyl-CoA carboxylase subunit alpha"/>
    <property type="match status" value="1"/>
</dbReference>
<dbReference type="NCBIfam" id="NF006761">
    <property type="entry name" value="PRK09282.1"/>
    <property type="match status" value="1"/>
</dbReference>
<dbReference type="InterPro" id="IPR011764">
    <property type="entry name" value="Biotin_carboxylation_dom"/>
</dbReference>
<dbReference type="Proteomes" id="UP000095358">
    <property type="component" value="Unassembled WGS sequence"/>
</dbReference>
<dbReference type="InterPro" id="IPR011053">
    <property type="entry name" value="Single_hybrid_motif"/>
</dbReference>
<evidence type="ECO:0000256" key="12">
    <source>
        <dbReference type="ARBA" id="ARBA00049382"/>
    </source>
</evidence>
<dbReference type="Gene3D" id="2.40.50.100">
    <property type="match status" value="1"/>
</dbReference>
<evidence type="ECO:0000259" key="18">
    <source>
        <dbReference type="PROSITE" id="PS50968"/>
    </source>
</evidence>
<feature type="binding site" evidence="16">
    <location>
        <position position="761"/>
    </location>
    <ligand>
        <name>Mn(2+)</name>
        <dbReference type="ChEBI" id="CHEBI:29035"/>
    </ligand>
</feature>
<feature type="domain" description="Pyruvate carboxyltransferase" evidence="21">
    <location>
        <begin position="552"/>
        <end position="819"/>
    </location>
</feature>
<dbReference type="EC" id="6.4.1.1" evidence="4 13"/>
<dbReference type="InterPro" id="IPR013785">
    <property type="entry name" value="Aldolase_TIM"/>
</dbReference>
<dbReference type="InterPro" id="IPR005482">
    <property type="entry name" value="Biotin_COase_C"/>
</dbReference>
<dbReference type="VEuPathDB" id="FungiDB:AWRI3580_g2272"/>
<dbReference type="Gene3D" id="3.30.470.20">
    <property type="entry name" value="ATP-grasp fold, B domain"/>
    <property type="match status" value="1"/>
</dbReference>
<reference evidence="23" key="1">
    <citation type="journal article" date="2016" name="Genome Announc.">
        <title>Genome sequences of three species of Hanseniaspora isolated from spontaneous wine fermentations.</title>
        <authorList>
            <person name="Sternes P.R."/>
            <person name="Lee D."/>
            <person name="Kutyna D.R."/>
            <person name="Borneman A.R."/>
        </authorList>
    </citation>
    <scope>NUCLEOTIDE SEQUENCE [LARGE SCALE GENOMIC DNA]</scope>
    <source>
        <strain evidence="23">AWRI3580</strain>
    </source>
</reference>
<keyword evidence="7 16" id="KW-0479">Metal-binding</keyword>
<feature type="domain" description="Lipoyl-binding" evidence="18">
    <location>
        <begin position="1098"/>
        <end position="1173"/>
    </location>
</feature>
<evidence type="ECO:0000256" key="17">
    <source>
        <dbReference type="PIRSR" id="PIRSR001594-4"/>
    </source>
</evidence>
<dbReference type="PROSITE" id="PS50968">
    <property type="entry name" value="BIOTINYL_LIPOYL"/>
    <property type="match status" value="1"/>
</dbReference>
<dbReference type="PROSITE" id="PS50991">
    <property type="entry name" value="PYR_CT"/>
    <property type="match status" value="1"/>
</dbReference>
<feature type="domain" description="Biotin carboxylation" evidence="20">
    <location>
        <begin position="18"/>
        <end position="467"/>
    </location>
</feature>
<dbReference type="InterPro" id="IPR000891">
    <property type="entry name" value="PYR_CT"/>
</dbReference>
<feature type="active site" evidence="14">
    <location>
        <position position="309"/>
    </location>
</feature>
<evidence type="ECO:0000256" key="4">
    <source>
        <dbReference type="ARBA" id="ARBA00013057"/>
    </source>
</evidence>
<feature type="binding site" evidence="15">
    <location>
        <position position="252"/>
    </location>
    <ligand>
        <name>ATP</name>
        <dbReference type="ChEBI" id="CHEBI:30616"/>
    </ligand>
</feature>
<dbReference type="Pfam" id="PF02436">
    <property type="entry name" value="PYC_OADA"/>
    <property type="match status" value="1"/>
</dbReference>
<dbReference type="Pfam" id="PF00682">
    <property type="entry name" value="HMGL-like"/>
    <property type="match status" value="1"/>
</dbReference>
<dbReference type="Gene3D" id="3.20.20.70">
    <property type="entry name" value="Aldolase class I"/>
    <property type="match status" value="1"/>
</dbReference>
<dbReference type="FunFam" id="3.20.20.70:FF:000033">
    <property type="entry name" value="Pyruvate carboxylase"/>
    <property type="match status" value="1"/>
</dbReference>
<keyword evidence="5" id="KW-0312">Gluconeogenesis</keyword>
<dbReference type="GO" id="GO:0005737">
    <property type="term" value="C:cytoplasm"/>
    <property type="evidence" value="ECO:0007669"/>
    <property type="project" value="TreeGrafter"/>
</dbReference>
<evidence type="ECO:0000256" key="2">
    <source>
        <dbReference type="ARBA" id="ARBA00002380"/>
    </source>
</evidence>
<dbReference type="STRING" id="29833.A0A1E5RR40"/>
<dbReference type="PROSITE" id="PS00866">
    <property type="entry name" value="CPSASE_1"/>
    <property type="match status" value="1"/>
</dbReference>
<dbReference type="Pfam" id="PF02786">
    <property type="entry name" value="CPSase_L_D2"/>
    <property type="match status" value="1"/>
</dbReference>
<evidence type="ECO:0000256" key="16">
    <source>
        <dbReference type="PIRSR" id="PIRSR001594-3"/>
    </source>
</evidence>
<dbReference type="SUPFAM" id="SSF56059">
    <property type="entry name" value="Glutathione synthetase ATP-binding domain-like"/>
    <property type="match status" value="1"/>
</dbReference>
<dbReference type="PROSITE" id="PS50979">
    <property type="entry name" value="BC"/>
    <property type="match status" value="1"/>
</dbReference>
<feature type="binding site" evidence="15">
    <location>
        <position position="133"/>
    </location>
    <ligand>
        <name>ATP</name>
        <dbReference type="ChEBI" id="CHEBI:30616"/>
    </ligand>
</feature>
<dbReference type="CDD" id="cd07937">
    <property type="entry name" value="DRE_TIM_PC_TC_5S"/>
    <property type="match status" value="1"/>
</dbReference>
<dbReference type="PROSITE" id="PS00867">
    <property type="entry name" value="CPSASE_2"/>
    <property type="match status" value="1"/>
</dbReference>
<keyword evidence="9 13" id="KW-0067">ATP-binding</keyword>
<dbReference type="PROSITE" id="PS00188">
    <property type="entry name" value="BIOTIN"/>
    <property type="match status" value="1"/>
</dbReference>
<dbReference type="InterPro" id="IPR011761">
    <property type="entry name" value="ATP-grasp"/>
</dbReference>
<dbReference type="NCBIfam" id="NF009554">
    <property type="entry name" value="PRK12999.1"/>
    <property type="match status" value="1"/>
</dbReference>
<dbReference type="GO" id="GO:0046872">
    <property type="term" value="F:metal ion binding"/>
    <property type="evidence" value="ECO:0007669"/>
    <property type="project" value="UniProtKB-KW"/>
</dbReference>
<dbReference type="EMBL" id="LPNN01000004">
    <property type="protein sequence ID" value="OEJ89356.1"/>
    <property type="molecule type" value="Genomic_DNA"/>
</dbReference>
<dbReference type="InterPro" id="IPR005479">
    <property type="entry name" value="CPAse_ATP-bd"/>
</dbReference>
<dbReference type="InterPro" id="IPR016185">
    <property type="entry name" value="PreATP-grasp_dom_sf"/>
</dbReference>
<dbReference type="SUPFAM" id="SSF51569">
    <property type="entry name" value="Aldolase"/>
    <property type="match status" value="1"/>
</dbReference>
<dbReference type="NCBIfam" id="TIGR01235">
    <property type="entry name" value="pyruv_carbox"/>
    <property type="match status" value="1"/>
</dbReference>
<evidence type="ECO:0000256" key="8">
    <source>
        <dbReference type="ARBA" id="ARBA00022741"/>
    </source>
</evidence>
<dbReference type="AlphaFoldDB" id="A0A1E5RR40"/>
<evidence type="ECO:0000256" key="11">
    <source>
        <dbReference type="ARBA" id="ARBA00023268"/>
    </source>
</evidence>
<dbReference type="PIRSF" id="PIRSF001594">
    <property type="entry name" value="Pyruv_carbox"/>
    <property type="match status" value="1"/>
</dbReference>
<dbReference type="FunFam" id="2.40.50.100:FF:000003">
    <property type="entry name" value="Acetyl-CoA carboxylase biotin carboxyl carrier protein"/>
    <property type="match status" value="1"/>
</dbReference>
<dbReference type="Pfam" id="PF00364">
    <property type="entry name" value="Biotin_lipoyl"/>
    <property type="match status" value="1"/>
</dbReference>
<evidence type="ECO:0000256" key="13">
    <source>
        <dbReference type="PIRNR" id="PIRNR001594"/>
    </source>
</evidence>
<comment type="function">
    <text evidence="2">Pyruvate carboxylase catalyzes a 2-step reaction, involving the ATP-dependent carboxylation of the covalently attached biotin in the first step and the transfer of the carboxyl group to pyruvate in the second.</text>
</comment>
<comment type="pathway">
    <text evidence="3">Carbohydrate biosynthesis; gluconeogenesis.</text>
</comment>
<comment type="caution">
    <text evidence="22">The sequence shown here is derived from an EMBL/GenBank/DDBJ whole genome shotgun (WGS) entry which is preliminary data.</text>
</comment>
<dbReference type="SUPFAM" id="SSF51230">
    <property type="entry name" value="Single hybrid motif"/>
    <property type="match status" value="1"/>
</dbReference>
<dbReference type="PROSITE" id="PS50975">
    <property type="entry name" value="ATP_GRASP"/>
    <property type="match status" value="1"/>
</dbReference>
<dbReference type="CDD" id="cd06850">
    <property type="entry name" value="biotinyl_domain"/>
    <property type="match status" value="1"/>
</dbReference>
<evidence type="ECO:0000256" key="15">
    <source>
        <dbReference type="PIRSR" id="PIRSR001594-2"/>
    </source>
</evidence>
<evidence type="ECO:0000256" key="10">
    <source>
        <dbReference type="ARBA" id="ARBA00023267"/>
    </source>
</evidence>
<dbReference type="InterPro" id="IPR000089">
    <property type="entry name" value="Biotin_lipoyl"/>
</dbReference>
<proteinExistence type="predicted"/>
<comment type="function">
    <text evidence="13">Catalyzes a 2-step reaction, involving the ATP-dependent carboxylation of the covalently attached biotin in the first step and the transfer of the carboxyl group to pyruvate in the second.</text>
</comment>
<evidence type="ECO:0000256" key="6">
    <source>
        <dbReference type="ARBA" id="ARBA00022598"/>
    </source>
</evidence>
<feature type="binding site" evidence="15">
    <location>
        <position position="893"/>
    </location>
    <ligand>
        <name>substrate</name>
    </ligand>
</feature>
<feature type="binding site" description="via carbamate group" evidence="16">
    <location>
        <position position="729"/>
    </location>
    <ligand>
        <name>Mn(2+)</name>
        <dbReference type="ChEBI" id="CHEBI:29035"/>
    </ligand>
</feature>
<dbReference type="PANTHER" id="PTHR43778:SF2">
    <property type="entry name" value="PYRUVATE CARBOXYLASE, MITOCHONDRIAL"/>
    <property type="match status" value="1"/>
</dbReference>
<dbReference type="InterPro" id="IPR011054">
    <property type="entry name" value="Rudment_hybrid_motif"/>
</dbReference>
<comment type="catalytic activity">
    <reaction evidence="12 13">
        <text>hydrogencarbonate + pyruvate + ATP = oxaloacetate + ADP + phosphate + H(+)</text>
        <dbReference type="Rhea" id="RHEA:20844"/>
        <dbReference type="ChEBI" id="CHEBI:15361"/>
        <dbReference type="ChEBI" id="CHEBI:15378"/>
        <dbReference type="ChEBI" id="CHEBI:16452"/>
        <dbReference type="ChEBI" id="CHEBI:17544"/>
        <dbReference type="ChEBI" id="CHEBI:30616"/>
        <dbReference type="ChEBI" id="CHEBI:43474"/>
        <dbReference type="ChEBI" id="CHEBI:456216"/>
        <dbReference type="EC" id="6.4.1.1"/>
    </reaction>
</comment>
<dbReference type="PANTHER" id="PTHR43778">
    <property type="entry name" value="PYRUVATE CARBOXYLASE"/>
    <property type="match status" value="1"/>
</dbReference>
<evidence type="ECO:0000256" key="5">
    <source>
        <dbReference type="ARBA" id="ARBA00022432"/>
    </source>
</evidence>
<keyword evidence="11" id="KW-0511">Multifunctional enzyme</keyword>
<dbReference type="FunFam" id="3.30.1490.20:FF:000018">
    <property type="entry name" value="Biotin carboxylase"/>
    <property type="match status" value="1"/>
</dbReference>
<dbReference type="OrthoDB" id="196847at2759"/>
<keyword evidence="22" id="KW-0670">Pyruvate</keyword>
<evidence type="ECO:0000259" key="20">
    <source>
        <dbReference type="PROSITE" id="PS50979"/>
    </source>
</evidence>
<organism evidence="22 23">
    <name type="scientific">Hanseniaspora uvarum</name>
    <name type="common">Yeast</name>
    <name type="synonym">Kloeckera apiculata</name>
    <dbReference type="NCBI Taxonomy" id="29833"/>
    <lineage>
        <taxon>Eukaryota</taxon>
        <taxon>Fungi</taxon>
        <taxon>Dikarya</taxon>
        <taxon>Ascomycota</taxon>
        <taxon>Saccharomycotina</taxon>
        <taxon>Saccharomycetes</taxon>
        <taxon>Saccharomycodales</taxon>
        <taxon>Saccharomycodaceae</taxon>
        <taxon>Hanseniaspora</taxon>
    </lineage>
</organism>
<keyword evidence="10 13" id="KW-0092">Biotin</keyword>
<keyword evidence="23" id="KW-1185">Reference proteome</keyword>
<feature type="modified residue" description="N6-biotinyllysine" evidence="17">
    <location>
        <position position="1139"/>
    </location>
</feature>
<evidence type="ECO:0000256" key="3">
    <source>
        <dbReference type="ARBA" id="ARBA00004742"/>
    </source>
</evidence>
<dbReference type="InterPro" id="IPR003379">
    <property type="entry name" value="Carboxylase_cons_dom"/>
</dbReference>
<name>A0A1E5RR40_HANUV</name>
<feature type="binding site" evidence="16">
    <location>
        <position position="759"/>
    </location>
    <ligand>
        <name>Mn(2+)</name>
        <dbReference type="ChEBI" id="CHEBI:29035"/>
    </ligand>
</feature>
<dbReference type="InterPro" id="IPR055268">
    <property type="entry name" value="PCB-like"/>
</dbReference>
<evidence type="ECO:0000313" key="22">
    <source>
        <dbReference type="EMBL" id="OEJ89356.1"/>
    </source>
</evidence>
<dbReference type="UniPathway" id="UPA00138"/>
<dbReference type="Gene3D" id="3.10.600.10">
    <property type="entry name" value="pyruvate carboxylase f1077a mutant domain"/>
    <property type="match status" value="1"/>
</dbReference>
<dbReference type="GO" id="GO:0004736">
    <property type="term" value="F:pyruvate carboxylase activity"/>
    <property type="evidence" value="ECO:0007669"/>
    <property type="project" value="UniProtKB-EC"/>
</dbReference>
<feature type="binding site" evidence="15">
    <location>
        <position position="217"/>
    </location>
    <ligand>
        <name>ATP</name>
        <dbReference type="ChEBI" id="CHEBI:30616"/>
    </ligand>
</feature>
<dbReference type="InterPro" id="IPR001882">
    <property type="entry name" value="Biotin_BS"/>
</dbReference>